<feature type="domain" description="Methyltransferase small" evidence="5">
    <location>
        <begin position="195"/>
        <end position="366"/>
    </location>
</feature>
<reference evidence="7 8" key="1">
    <citation type="submission" date="2020-08" db="EMBL/GenBank/DDBJ databases">
        <title>A Genomic Blueprint of the Chicken Gut Microbiome.</title>
        <authorList>
            <person name="Gilroy R."/>
            <person name="Ravi A."/>
            <person name="Getino M."/>
            <person name="Pursley I."/>
            <person name="Horton D.L."/>
            <person name="Alikhan N.-F."/>
            <person name="Baker D."/>
            <person name="Gharbi K."/>
            <person name="Hall N."/>
            <person name="Watson M."/>
            <person name="Adriaenssens E.M."/>
            <person name="Foster-Nyarko E."/>
            <person name="Jarju S."/>
            <person name="Secka A."/>
            <person name="Antonio M."/>
            <person name="Oren A."/>
            <person name="Chaudhuri R."/>
            <person name="La Ragione R.M."/>
            <person name="Hildebrand F."/>
            <person name="Pallen M.J."/>
        </authorList>
    </citation>
    <scope>NUCLEOTIDE SEQUENCE [LARGE SCALE GENOMIC DNA]</scope>
    <source>
        <strain evidence="7 8">Sa4CUA7</strain>
    </source>
</reference>
<evidence type="ECO:0000256" key="4">
    <source>
        <dbReference type="ARBA" id="ARBA00022679"/>
    </source>
</evidence>
<dbReference type="PROSITE" id="PS00092">
    <property type="entry name" value="N6_MTASE"/>
    <property type="match status" value="1"/>
</dbReference>
<keyword evidence="3 7" id="KW-0489">Methyltransferase</keyword>
<evidence type="ECO:0000259" key="6">
    <source>
        <dbReference type="Pfam" id="PF26049"/>
    </source>
</evidence>
<dbReference type="Pfam" id="PF26049">
    <property type="entry name" value="RLMG_N"/>
    <property type="match status" value="1"/>
</dbReference>
<evidence type="ECO:0000313" key="7">
    <source>
        <dbReference type="EMBL" id="MBD7956513.1"/>
    </source>
</evidence>
<dbReference type="PANTHER" id="PTHR47816:SF5">
    <property type="entry name" value="RIBOSOMAL RNA LARGE SUBUNIT METHYLTRANSFERASE G"/>
    <property type="match status" value="1"/>
</dbReference>
<evidence type="ECO:0000256" key="1">
    <source>
        <dbReference type="ARBA" id="ARBA00022490"/>
    </source>
</evidence>
<evidence type="ECO:0000313" key="8">
    <source>
        <dbReference type="Proteomes" id="UP000648352"/>
    </source>
</evidence>
<dbReference type="GO" id="GO:0008168">
    <property type="term" value="F:methyltransferase activity"/>
    <property type="evidence" value="ECO:0007669"/>
    <property type="project" value="UniProtKB-KW"/>
</dbReference>
<dbReference type="InterPro" id="IPR058679">
    <property type="entry name" value="RlmG_N"/>
</dbReference>
<gene>
    <name evidence="7" type="ORF">H9651_02545</name>
</gene>
<dbReference type="Proteomes" id="UP000648352">
    <property type="component" value="Unassembled WGS sequence"/>
</dbReference>
<dbReference type="GO" id="GO:0032259">
    <property type="term" value="P:methylation"/>
    <property type="evidence" value="ECO:0007669"/>
    <property type="project" value="UniProtKB-KW"/>
</dbReference>
<dbReference type="PANTHER" id="PTHR47816">
    <property type="entry name" value="RIBOSOMAL RNA SMALL SUBUNIT METHYLTRANSFERASE C"/>
    <property type="match status" value="1"/>
</dbReference>
<sequence length="372" mass="38668">MIDLDQLQRWPDVESASLTAVDAADRLLLDESAAPRRGLGDGELVVIGDAYGALALGAADAGATGIRVHQDPVTGEQALAANAERFGLSDRVHSMPLEADLVRGARVVLLRLPRSLAALRDTAGLIAAHAGPDVVVFAGGRIKHMALAMNDVLREHFARLDVTHARQKARVLVARGPQHGADPVAARESHDGLVVCAFGGVFAGPRIDIGTRLLLAHLPQQIPSGAPGDLVVDLACGTGVIATALAMRHPSVSVYASDASAAAVASARATAAANGVADRVTVARDDALSALADGSVGFIALNPPFHSGAAVTDALAPRLFADAARVLRPGGELWCVWNSPLRYRPALERLVGPTRQVARDPKFTVTVSTHRG</sequence>
<feature type="domain" description="RlmG N-terminal" evidence="6">
    <location>
        <begin position="6"/>
        <end position="175"/>
    </location>
</feature>
<dbReference type="Pfam" id="PF05175">
    <property type="entry name" value="MTS"/>
    <property type="match status" value="1"/>
</dbReference>
<proteinExistence type="predicted"/>
<dbReference type="Gene3D" id="3.40.50.150">
    <property type="entry name" value="Vaccinia Virus protein VP39"/>
    <property type="match status" value="2"/>
</dbReference>
<evidence type="ECO:0000259" key="5">
    <source>
        <dbReference type="Pfam" id="PF05175"/>
    </source>
</evidence>
<dbReference type="InterPro" id="IPR007848">
    <property type="entry name" value="Small_mtfrase_dom"/>
</dbReference>
<keyword evidence="2" id="KW-0698">rRNA processing</keyword>
<comment type="caution">
    <text evidence="7">The sequence shown here is derived from an EMBL/GenBank/DDBJ whole genome shotgun (WGS) entry which is preliminary data.</text>
</comment>
<name>A0ABR8RZ72_9MICO</name>
<dbReference type="InterPro" id="IPR029063">
    <property type="entry name" value="SAM-dependent_MTases_sf"/>
</dbReference>
<keyword evidence="4" id="KW-0808">Transferase</keyword>
<dbReference type="SUPFAM" id="SSF53335">
    <property type="entry name" value="S-adenosyl-L-methionine-dependent methyltransferases"/>
    <property type="match status" value="1"/>
</dbReference>
<dbReference type="InterPro" id="IPR002052">
    <property type="entry name" value="DNA_methylase_N6_adenine_CS"/>
</dbReference>
<dbReference type="EMBL" id="JACSQP010000001">
    <property type="protein sequence ID" value="MBD7956513.1"/>
    <property type="molecule type" value="Genomic_DNA"/>
</dbReference>
<accession>A0ABR8RZ72</accession>
<dbReference type="CDD" id="cd02440">
    <property type="entry name" value="AdoMet_MTases"/>
    <property type="match status" value="1"/>
</dbReference>
<organism evidence="7 8">
    <name type="scientific">Microbacterium pullorum</name>
    <dbReference type="NCBI Taxonomy" id="2762236"/>
    <lineage>
        <taxon>Bacteria</taxon>
        <taxon>Bacillati</taxon>
        <taxon>Actinomycetota</taxon>
        <taxon>Actinomycetes</taxon>
        <taxon>Micrococcales</taxon>
        <taxon>Microbacteriaceae</taxon>
        <taxon>Microbacterium</taxon>
    </lineage>
</organism>
<evidence type="ECO:0000256" key="2">
    <source>
        <dbReference type="ARBA" id="ARBA00022552"/>
    </source>
</evidence>
<keyword evidence="1" id="KW-0963">Cytoplasm</keyword>
<dbReference type="RefSeq" id="WP_191717508.1">
    <property type="nucleotide sequence ID" value="NZ_JACSQP010000001.1"/>
</dbReference>
<protein>
    <submittedName>
        <fullName evidence="7">Methyltransferase</fullName>
    </submittedName>
</protein>
<dbReference type="InterPro" id="IPR046977">
    <property type="entry name" value="RsmC/RlmG"/>
</dbReference>
<evidence type="ECO:0000256" key="3">
    <source>
        <dbReference type="ARBA" id="ARBA00022603"/>
    </source>
</evidence>
<keyword evidence="8" id="KW-1185">Reference proteome</keyword>